<dbReference type="Proteomes" id="UP000612855">
    <property type="component" value="Unassembled WGS sequence"/>
</dbReference>
<accession>A0A917EA63</accession>
<dbReference type="InterPro" id="IPR002639">
    <property type="entry name" value="UreF"/>
</dbReference>
<proteinExistence type="inferred from homology"/>
<reference evidence="5" key="1">
    <citation type="journal article" date="2019" name="Int. J. Syst. Evol. Microbiol.">
        <title>The Global Catalogue of Microorganisms (GCM) 10K type strain sequencing project: providing services to taxonomists for standard genome sequencing and annotation.</title>
        <authorList>
            <consortium name="The Broad Institute Genomics Platform"/>
            <consortium name="The Broad Institute Genome Sequencing Center for Infectious Disease"/>
            <person name="Wu L."/>
            <person name="Ma J."/>
        </authorList>
    </citation>
    <scope>NUCLEOTIDE SEQUENCE [LARGE SCALE GENOMIC DNA]</scope>
    <source>
        <strain evidence="5">CGMCC 1.12664</strain>
    </source>
</reference>
<evidence type="ECO:0000256" key="3">
    <source>
        <dbReference type="HAMAP-Rule" id="MF_01385"/>
    </source>
</evidence>
<dbReference type="Gene3D" id="1.10.4190.10">
    <property type="entry name" value="Urease accessory protein UreF"/>
    <property type="match status" value="1"/>
</dbReference>
<protein>
    <recommendedName>
        <fullName evidence="3">Urease accessory protein UreF</fullName>
    </recommendedName>
</protein>
<comment type="similarity">
    <text evidence="3">Belongs to the UreF family.</text>
</comment>
<evidence type="ECO:0000256" key="2">
    <source>
        <dbReference type="ARBA" id="ARBA00023186"/>
    </source>
</evidence>
<keyword evidence="1 3" id="KW-0996">Nickel insertion</keyword>
<name>A0A917EA63_9RHOB</name>
<comment type="caution">
    <text evidence="4">The sequence shown here is derived from an EMBL/GenBank/DDBJ whole genome shotgun (WGS) entry which is preliminary data.</text>
</comment>
<organism evidence="4 5">
    <name type="scientific">Primorskyibacter flagellatus</name>
    <dbReference type="NCBI Taxonomy" id="1387277"/>
    <lineage>
        <taxon>Bacteria</taxon>
        <taxon>Pseudomonadati</taxon>
        <taxon>Pseudomonadota</taxon>
        <taxon>Alphaproteobacteria</taxon>
        <taxon>Rhodobacterales</taxon>
        <taxon>Roseobacteraceae</taxon>
        <taxon>Primorskyibacter</taxon>
    </lineage>
</organism>
<dbReference type="InterPro" id="IPR038277">
    <property type="entry name" value="UreF_sf"/>
</dbReference>
<dbReference type="AlphaFoldDB" id="A0A917EA63"/>
<evidence type="ECO:0000313" key="5">
    <source>
        <dbReference type="Proteomes" id="UP000612855"/>
    </source>
</evidence>
<comment type="subunit">
    <text evidence="3">UreD, UreF and UreG form a complex that acts as a GTP-hydrolysis-dependent molecular chaperone, activating the urease apoprotein by helping to assemble the nickel containing metallocenter of UreC. The UreE protein probably delivers the nickel.</text>
</comment>
<dbReference type="Pfam" id="PF01730">
    <property type="entry name" value="UreF"/>
    <property type="match status" value="1"/>
</dbReference>
<dbReference type="EMBL" id="BMFJ01000001">
    <property type="protein sequence ID" value="GGE18444.1"/>
    <property type="molecule type" value="Genomic_DNA"/>
</dbReference>
<dbReference type="RefSeq" id="WP_188478320.1">
    <property type="nucleotide sequence ID" value="NZ_BMFJ01000001.1"/>
</dbReference>
<dbReference type="PANTHER" id="PTHR33620:SF1">
    <property type="entry name" value="UREASE ACCESSORY PROTEIN F"/>
    <property type="match status" value="1"/>
</dbReference>
<keyword evidence="3" id="KW-0963">Cytoplasm</keyword>
<dbReference type="PANTHER" id="PTHR33620">
    <property type="entry name" value="UREASE ACCESSORY PROTEIN F"/>
    <property type="match status" value="1"/>
</dbReference>
<sequence length="213" mass="22244">MPSDPALVLHQWLSPAFPVGAFSYSHGLETVVVQGLVHDRDTACDWIGTALQHGAGQADAILLAAAWRGEADAIPGLTALALALSPSRERRAETLQTGTALAATITALTGHDLPEAPYPVVLGRAARLCELPVDLTLKLFLQAFVANLASAAVRLVPLGQTDGQRITQTLSSAIPALAEGAMHGDTDRIGTAAIALDLASMSHETLTTRLFQS</sequence>
<keyword evidence="2 3" id="KW-0143">Chaperone</keyword>
<evidence type="ECO:0000313" key="4">
    <source>
        <dbReference type="EMBL" id="GGE18444.1"/>
    </source>
</evidence>
<dbReference type="GO" id="GO:0005737">
    <property type="term" value="C:cytoplasm"/>
    <property type="evidence" value="ECO:0007669"/>
    <property type="project" value="UniProtKB-SubCell"/>
</dbReference>
<evidence type="ECO:0000256" key="1">
    <source>
        <dbReference type="ARBA" id="ARBA00022988"/>
    </source>
</evidence>
<dbReference type="PIRSF" id="PIRSF009467">
    <property type="entry name" value="Ureas_acces_UreF"/>
    <property type="match status" value="1"/>
</dbReference>
<dbReference type="GO" id="GO:0016151">
    <property type="term" value="F:nickel cation binding"/>
    <property type="evidence" value="ECO:0007669"/>
    <property type="project" value="UniProtKB-UniRule"/>
</dbReference>
<dbReference type="HAMAP" id="MF_01385">
    <property type="entry name" value="UreF"/>
    <property type="match status" value="1"/>
</dbReference>
<comment type="subcellular location">
    <subcellularLocation>
        <location evidence="3">Cytoplasm</location>
    </subcellularLocation>
</comment>
<keyword evidence="5" id="KW-1185">Reference proteome</keyword>
<gene>
    <name evidence="3 4" type="primary">ureF</name>
    <name evidence="4" type="ORF">GCM10011360_04050</name>
</gene>
<comment type="function">
    <text evidence="3">Required for maturation of urease via the functional incorporation of the urease nickel metallocenter.</text>
</comment>